<keyword evidence="2" id="KW-1185">Reference proteome</keyword>
<dbReference type="Proteomes" id="UP000001396">
    <property type="component" value="Unassembled WGS sequence"/>
</dbReference>
<evidence type="ECO:0000313" key="2">
    <source>
        <dbReference type="Proteomes" id="UP000001396"/>
    </source>
</evidence>
<sequence>MSEVEEPVKLGGKFLDDFIAWRDAKIAAQFPNIPTLSPDTLTPQNFLAISTFDPNSKVDIVKERAEKYFTDLLSFSIGMVAEELPADLKELIVDEKSAQFYKDYAKIWFVQSIYHADETIEYKSTIRGGRLERELKDIAYSATLAKQTMMIYYIALKELVPQILPFIYHHKTFNIKLRTYLLEAAQNQQLAFQAMKSHLANVNVHGEYDQFRFNELKSKLDLLNPTYRLSNDILSSYIFAGLAFYISSNMKNCPSVKSIYYNTILKVLKRILKNPDNKYNAIATGIANLQAGDVVKTTEVISQMFFKVTLEPVNSIKNINTLLFMTKASALPIKAANVDAAFITYRTNPAFYQFINGLYCTCVLGTIAYGLFNPSLDHFDLSVLYAGQALYVDEYIDAVAQNRIYQRMGEFIRDFTKRINDPVRVINAFSQFVPNYVDPVAHSLIGNMIPMLFVLTKDSISCDIFTKPKDQKSGSLAITIPNLERKLVKPVMTVLRGTSFSSPYVLYLGGAMFGLSLRKYLTPTFSGFKMLKEMIQSSNPPTEAPDLLADYIKALPSYFRVDYDNETEDFEDHGDWESLYERSNLDVQKALDLLVNIPPVVAQPAA</sequence>
<protein>
    <submittedName>
        <fullName evidence="1">Uncharacterized protein</fullName>
    </submittedName>
</protein>
<dbReference type="EMBL" id="ADBJ01000017">
    <property type="protein sequence ID" value="EFA83116.1"/>
    <property type="molecule type" value="Genomic_DNA"/>
</dbReference>
<dbReference type="RefSeq" id="XP_020435233.1">
    <property type="nucleotide sequence ID" value="XM_020574819.1"/>
</dbReference>
<dbReference type="InParanoid" id="D3B5G8"/>
<comment type="caution">
    <text evidence="1">The sequence shown here is derived from an EMBL/GenBank/DDBJ whole genome shotgun (WGS) entry which is preliminary data.</text>
</comment>
<reference evidence="1 2" key="1">
    <citation type="journal article" date="2011" name="Genome Res.">
        <title>Phylogeny-wide analysis of social amoeba genomes highlights ancient origins for complex intercellular communication.</title>
        <authorList>
            <person name="Heidel A.J."/>
            <person name="Lawal H.M."/>
            <person name="Felder M."/>
            <person name="Schilde C."/>
            <person name="Helps N.R."/>
            <person name="Tunggal B."/>
            <person name="Rivero F."/>
            <person name="John U."/>
            <person name="Schleicher M."/>
            <person name="Eichinger L."/>
            <person name="Platzer M."/>
            <person name="Noegel A.A."/>
            <person name="Schaap P."/>
            <person name="Gloeckner G."/>
        </authorList>
    </citation>
    <scope>NUCLEOTIDE SEQUENCE [LARGE SCALE GENOMIC DNA]</scope>
    <source>
        <strain evidence="2">ATCC 26659 / Pp 5 / PN500</strain>
    </source>
</reference>
<name>D3B5G8_HETP5</name>
<gene>
    <name evidence="1" type="ORF">PPL_03906</name>
</gene>
<proteinExistence type="predicted"/>
<organism evidence="1 2">
    <name type="scientific">Heterostelium pallidum (strain ATCC 26659 / Pp 5 / PN500)</name>
    <name type="common">Cellular slime mold</name>
    <name type="synonym">Polysphondylium pallidum</name>
    <dbReference type="NCBI Taxonomy" id="670386"/>
    <lineage>
        <taxon>Eukaryota</taxon>
        <taxon>Amoebozoa</taxon>
        <taxon>Evosea</taxon>
        <taxon>Eumycetozoa</taxon>
        <taxon>Dictyostelia</taxon>
        <taxon>Acytosteliales</taxon>
        <taxon>Acytosteliaceae</taxon>
        <taxon>Heterostelium</taxon>
    </lineage>
</organism>
<dbReference type="GeneID" id="31359393"/>
<accession>D3B5G8</accession>
<dbReference type="AlphaFoldDB" id="D3B5G8"/>
<evidence type="ECO:0000313" key="1">
    <source>
        <dbReference type="EMBL" id="EFA83116.1"/>
    </source>
</evidence>
<dbReference type="OMA" id="HADETIE"/>